<reference evidence="2 3" key="1">
    <citation type="submission" date="2016-01" db="EMBL/GenBank/DDBJ databases">
        <title>Genome Sequences of Twelve Sporeforming Bacillus Species Isolated from Foods.</title>
        <authorList>
            <person name="Berendsen E.M."/>
            <person name="Wells-Bennik M.H."/>
            <person name="Krawcyk A.O."/>
            <person name="De Jong A."/>
            <person name="Holsappel S."/>
            <person name="Eijlander R.T."/>
            <person name="Kuipers O.P."/>
        </authorList>
    </citation>
    <scope>NUCLEOTIDE SEQUENCE [LARGE SCALE GENOMIC DNA]</scope>
    <source>
        <strain evidence="2 3">B4098</strain>
    </source>
</reference>
<evidence type="ECO:0000313" key="3">
    <source>
        <dbReference type="Proteomes" id="UP000075288"/>
    </source>
</evidence>
<proteinExistence type="predicted"/>
<dbReference type="PROSITE" id="PS51257">
    <property type="entry name" value="PROKAR_LIPOPROTEIN"/>
    <property type="match status" value="1"/>
</dbReference>
<protein>
    <submittedName>
        <fullName evidence="2">Uncharacterized protein</fullName>
    </submittedName>
</protein>
<evidence type="ECO:0000256" key="1">
    <source>
        <dbReference type="SAM" id="Phobius"/>
    </source>
</evidence>
<dbReference type="EMBL" id="LQYG01000001">
    <property type="protein sequence ID" value="KYC67269.1"/>
    <property type="molecule type" value="Genomic_DNA"/>
</dbReference>
<sequence length="57" mass="6276">MLFSILRAAAGIPAAAFFIFQACFVHTTKRRMQGYDNQMKGKAGAFFAFPIKGGNFI</sequence>
<dbReference type="AlphaFoldDB" id="A0A150KCA5"/>
<feature type="transmembrane region" description="Helical" evidence="1">
    <location>
        <begin position="6"/>
        <end position="25"/>
    </location>
</feature>
<dbReference type="Proteomes" id="UP000075288">
    <property type="component" value="Unassembled WGS sequence"/>
</dbReference>
<comment type="caution">
    <text evidence="2">The sequence shown here is derived from an EMBL/GenBank/DDBJ whole genome shotgun (WGS) entry which is preliminary data.</text>
</comment>
<gene>
    <name evidence="2" type="ORF">B4098_1220</name>
</gene>
<organism evidence="2 3">
    <name type="scientific">Heyndrickxia coagulans</name>
    <name type="common">Weizmannia coagulans</name>
    <dbReference type="NCBI Taxonomy" id="1398"/>
    <lineage>
        <taxon>Bacteria</taxon>
        <taxon>Bacillati</taxon>
        <taxon>Bacillota</taxon>
        <taxon>Bacilli</taxon>
        <taxon>Bacillales</taxon>
        <taxon>Bacillaceae</taxon>
        <taxon>Heyndrickxia</taxon>
    </lineage>
</organism>
<accession>A0A150KCA5</accession>
<evidence type="ECO:0000313" key="2">
    <source>
        <dbReference type="EMBL" id="KYC67269.1"/>
    </source>
</evidence>
<keyword evidence="1" id="KW-0812">Transmembrane</keyword>
<keyword evidence="1" id="KW-0472">Membrane</keyword>
<keyword evidence="1" id="KW-1133">Transmembrane helix</keyword>
<name>A0A150KCA5_HEYCO</name>
<dbReference type="PATRIC" id="fig|1398.26.peg.18"/>